<evidence type="ECO:0000256" key="12">
    <source>
        <dbReference type="PIRSR" id="PIRSR601820-1"/>
    </source>
</evidence>
<dbReference type="KEGG" id="alim:106518661"/>
<evidence type="ECO:0000256" key="2">
    <source>
        <dbReference type="ARBA" id="ARBA00011027"/>
    </source>
</evidence>
<dbReference type="PROSITE" id="PS00288">
    <property type="entry name" value="TIMP"/>
    <property type="match status" value="1"/>
</dbReference>
<feature type="binding site" evidence="12">
    <location>
        <position position="27"/>
    </location>
    <ligand>
        <name>Zn(2+)</name>
        <dbReference type="ChEBI" id="CHEBI:29105"/>
        <note>ligand shared with metalloproteinase partner</note>
    </ligand>
</feature>
<dbReference type="GO" id="GO:0031012">
    <property type="term" value="C:extracellular matrix"/>
    <property type="evidence" value="ECO:0007669"/>
    <property type="project" value="TreeGrafter"/>
</dbReference>
<proteinExistence type="inferred from homology"/>
<dbReference type="AlphaFoldDB" id="A0A2I4BCL6"/>
<keyword evidence="6 17" id="KW-0646">Protease inhibitor</keyword>
<feature type="signal peptide" evidence="14">
    <location>
        <begin position="1"/>
        <end position="26"/>
    </location>
</feature>
<dbReference type="Gene3D" id="3.90.370.10">
    <property type="entry name" value="Tissue inhibitor of metalloproteinase-1. Chain B, domain 1"/>
    <property type="match status" value="1"/>
</dbReference>
<keyword evidence="5 17" id="KW-0483">Metalloprotease inhibitor</keyword>
<dbReference type="SMART" id="SM00206">
    <property type="entry name" value="NTR"/>
    <property type="match status" value="1"/>
</dbReference>
<dbReference type="InterPro" id="IPR030490">
    <property type="entry name" value="TIMP_CS"/>
</dbReference>
<dbReference type="InterPro" id="IPR001820">
    <property type="entry name" value="TIMP"/>
</dbReference>
<dbReference type="SUPFAM" id="SSF50242">
    <property type="entry name" value="TIMP-like"/>
    <property type="match status" value="1"/>
</dbReference>
<dbReference type="GO" id="GO:0051045">
    <property type="term" value="P:negative regulation of membrane protein ectodomain proteolysis"/>
    <property type="evidence" value="ECO:0007669"/>
    <property type="project" value="TreeGrafter"/>
</dbReference>
<evidence type="ECO:0000256" key="6">
    <source>
        <dbReference type="ARBA" id="ARBA00022690"/>
    </source>
</evidence>
<dbReference type="PANTHER" id="PTHR11844">
    <property type="entry name" value="METALLOPROTEASE INHIBITOR"/>
    <property type="match status" value="1"/>
</dbReference>
<feature type="disulfide bond" evidence="13">
    <location>
        <begin position="29"/>
        <end position="126"/>
    </location>
</feature>
<dbReference type="Gene3D" id="2.40.50.120">
    <property type="match status" value="1"/>
</dbReference>
<name>A0A2I4BCL6_AUSLI</name>
<keyword evidence="4" id="KW-0964">Secreted</keyword>
<evidence type="ECO:0000256" key="4">
    <source>
        <dbReference type="ARBA" id="ARBA00022525"/>
    </source>
</evidence>
<evidence type="ECO:0000256" key="10">
    <source>
        <dbReference type="ARBA" id="ARBA00023215"/>
    </source>
</evidence>
<comment type="subcellular location">
    <subcellularLocation>
        <location evidence="1">Secreted</location>
    </subcellularLocation>
</comment>
<organism evidence="16 17">
    <name type="scientific">Austrofundulus limnaeus</name>
    <name type="common">Annual killifish</name>
    <dbReference type="NCBI Taxonomy" id="52670"/>
    <lineage>
        <taxon>Eukaryota</taxon>
        <taxon>Metazoa</taxon>
        <taxon>Chordata</taxon>
        <taxon>Craniata</taxon>
        <taxon>Vertebrata</taxon>
        <taxon>Euteleostomi</taxon>
        <taxon>Actinopterygii</taxon>
        <taxon>Neopterygii</taxon>
        <taxon>Teleostei</taxon>
        <taxon>Neoteleostei</taxon>
        <taxon>Acanthomorphata</taxon>
        <taxon>Ovalentaria</taxon>
        <taxon>Atherinomorphae</taxon>
        <taxon>Cyprinodontiformes</taxon>
        <taxon>Rivulidae</taxon>
        <taxon>Austrofundulus</taxon>
    </lineage>
</organism>
<dbReference type="OrthoDB" id="6041373at2759"/>
<dbReference type="InterPro" id="IPR008993">
    <property type="entry name" value="TIMP-like_OB-fold"/>
</dbReference>
<feature type="disulfide bond" evidence="13">
    <location>
        <begin position="153"/>
        <end position="197"/>
    </location>
</feature>
<evidence type="ECO:0000256" key="7">
    <source>
        <dbReference type="ARBA" id="ARBA00022723"/>
    </source>
</evidence>
<dbReference type="GO" id="GO:0008191">
    <property type="term" value="F:metalloendopeptidase inhibitor activity"/>
    <property type="evidence" value="ECO:0007669"/>
    <property type="project" value="InterPro"/>
</dbReference>
<feature type="disulfide bond" evidence="13">
    <location>
        <begin position="27"/>
        <end position="98"/>
    </location>
</feature>
<evidence type="ECO:0000256" key="9">
    <source>
        <dbReference type="ARBA" id="ARBA00023157"/>
    </source>
</evidence>
<dbReference type="GO" id="GO:0046872">
    <property type="term" value="F:metal ion binding"/>
    <property type="evidence" value="ECO:0007669"/>
    <property type="project" value="UniProtKB-KW"/>
</dbReference>
<dbReference type="PANTHER" id="PTHR11844:SF24">
    <property type="entry name" value="METALLOPROTEINASE INHIBITOR 2"/>
    <property type="match status" value="1"/>
</dbReference>
<evidence type="ECO:0000256" key="13">
    <source>
        <dbReference type="PIRSR" id="PIRSR601820-3"/>
    </source>
</evidence>
<feature type="disulfide bond" evidence="13">
    <location>
        <begin position="158"/>
        <end position="163"/>
    </location>
</feature>
<evidence type="ECO:0000259" key="15">
    <source>
        <dbReference type="PROSITE" id="PS50189"/>
    </source>
</evidence>
<evidence type="ECO:0000256" key="3">
    <source>
        <dbReference type="ARBA" id="ARBA00013520"/>
    </source>
</evidence>
<feature type="domain" description="NTR" evidence="15">
    <location>
        <begin position="27"/>
        <end position="151"/>
    </location>
</feature>
<reference evidence="17" key="1">
    <citation type="submission" date="2025-08" db="UniProtKB">
        <authorList>
            <consortium name="RefSeq"/>
        </authorList>
    </citation>
    <scope>IDENTIFICATION</scope>
    <source>
        <strain evidence="17">Quisiro</strain>
        <tissue evidence="17">Liver</tissue>
    </source>
</reference>
<evidence type="ECO:0000256" key="11">
    <source>
        <dbReference type="ARBA" id="ARBA00030102"/>
    </source>
</evidence>
<evidence type="ECO:0000256" key="1">
    <source>
        <dbReference type="ARBA" id="ARBA00004613"/>
    </source>
</evidence>
<dbReference type="InParanoid" id="A0A2I4BCL6"/>
<keyword evidence="10" id="KW-0481">Metalloenzyme inhibitor</keyword>
<evidence type="ECO:0000313" key="17">
    <source>
        <dbReference type="RefSeq" id="XP_013865486.1"/>
    </source>
</evidence>
<keyword evidence="9 13" id="KW-1015">Disulfide bond</keyword>
<protein>
    <recommendedName>
        <fullName evidence="3">Metalloproteinase inhibitor 2</fullName>
    </recommendedName>
    <alternativeName>
        <fullName evidence="11">Tissue inhibitor of metalloproteinases 2</fullName>
    </alternativeName>
</protein>
<dbReference type="GO" id="GO:0009725">
    <property type="term" value="P:response to hormone"/>
    <property type="evidence" value="ECO:0007669"/>
    <property type="project" value="TreeGrafter"/>
</dbReference>
<keyword evidence="8 12" id="KW-0862">Zinc</keyword>
<dbReference type="GeneID" id="106518661"/>
<accession>A0A2I4BCL6</accession>
<dbReference type="InterPro" id="IPR027465">
    <property type="entry name" value="TIMP_C"/>
</dbReference>
<dbReference type="Proteomes" id="UP000192220">
    <property type="component" value="Unplaced"/>
</dbReference>
<dbReference type="RefSeq" id="XP_013865486.1">
    <property type="nucleotide sequence ID" value="XM_014010032.1"/>
</dbReference>
<evidence type="ECO:0000313" key="16">
    <source>
        <dbReference type="Proteomes" id="UP000192220"/>
    </source>
</evidence>
<keyword evidence="14" id="KW-0732">Signal</keyword>
<dbReference type="GO" id="GO:0002020">
    <property type="term" value="F:protease binding"/>
    <property type="evidence" value="ECO:0007669"/>
    <property type="project" value="TreeGrafter"/>
</dbReference>
<feature type="disulfide bond" evidence="13">
    <location>
        <begin position="171"/>
        <end position="189"/>
    </location>
</feature>
<dbReference type="GO" id="GO:0005615">
    <property type="term" value="C:extracellular space"/>
    <property type="evidence" value="ECO:0007669"/>
    <property type="project" value="TreeGrafter"/>
</dbReference>
<dbReference type="GO" id="GO:0034097">
    <property type="term" value="P:response to cytokine"/>
    <property type="evidence" value="ECO:0007669"/>
    <property type="project" value="TreeGrafter"/>
</dbReference>
<feature type="disulfide bond" evidence="13">
    <location>
        <begin position="39"/>
        <end position="151"/>
    </location>
</feature>
<evidence type="ECO:0000256" key="14">
    <source>
        <dbReference type="SAM" id="SignalP"/>
    </source>
</evidence>
<evidence type="ECO:0000256" key="5">
    <source>
        <dbReference type="ARBA" id="ARBA00022608"/>
    </source>
</evidence>
<dbReference type="Pfam" id="PF00965">
    <property type="entry name" value="TIMP"/>
    <property type="match status" value="1"/>
</dbReference>
<dbReference type="InterPro" id="IPR001134">
    <property type="entry name" value="Netrin_domain"/>
</dbReference>
<gene>
    <name evidence="17" type="primary">LOC106518661</name>
</gene>
<evidence type="ECO:0000256" key="8">
    <source>
        <dbReference type="ARBA" id="ARBA00022833"/>
    </source>
</evidence>
<comment type="similarity">
    <text evidence="2">Belongs to the protease inhibitor I35 (TIMP) family.</text>
</comment>
<dbReference type="PROSITE" id="PS50189">
    <property type="entry name" value="NTR"/>
    <property type="match status" value="1"/>
</dbReference>
<keyword evidence="7 12" id="KW-0479">Metal-binding</keyword>
<feature type="chain" id="PRO_5014142239" description="Metalloproteinase inhibitor 2" evidence="14">
    <location>
        <begin position="27"/>
        <end position="210"/>
    </location>
</feature>
<keyword evidence="16" id="KW-1185">Reference proteome</keyword>
<dbReference type="STRING" id="52670.A0A2I4BCL6"/>
<sequence>MTRMMKSCFVTLATLFLWQLEEGTEACSCIPSHPQQAFCNSDVVFRAKVIGAQVLNMGNDSFVNPFPSVKYDIKMMKMFKGPTGNIDAVYTASSSAPCGVSLDTNGEQYLITGRLEEDGTVHITLCNFFQQWDTLSNAQKLNLIQRYQTGCDCKITYCSSIPCMINGPAECLWTDFLTGSTEQARAYACIMRSDGSCSWYRNRIPSKAEH</sequence>